<feature type="compositionally biased region" description="Basic and acidic residues" evidence="1">
    <location>
        <begin position="234"/>
        <end position="247"/>
    </location>
</feature>
<comment type="caution">
    <text evidence="2">The sequence shown here is derived from an EMBL/GenBank/DDBJ whole genome shotgun (WGS) entry which is preliminary data.</text>
</comment>
<reference evidence="2" key="2">
    <citation type="submission" date="2023-05" db="EMBL/GenBank/DDBJ databases">
        <authorList>
            <consortium name="Lawrence Berkeley National Laboratory"/>
            <person name="Steindorff A."/>
            <person name="Hensen N."/>
            <person name="Bonometti L."/>
            <person name="Westerberg I."/>
            <person name="Brannstrom I.O."/>
            <person name="Guillou S."/>
            <person name="Cros-Aarteil S."/>
            <person name="Calhoun S."/>
            <person name="Haridas S."/>
            <person name="Kuo A."/>
            <person name="Mondo S."/>
            <person name="Pangilinan J."/>
            <person name="Riley R."/>
            <person name="Labutti K."/>
            <person name="Andreopoulos B."/>
            <person name="Lipzen A."/>
            <person name="Chen C."/>
            <person name="Yanf M."/>
            <person name="Daum C."/>
            <person name="Ng V."/>
            <person name="Clum A."/>
            <person name="Ohm R."/>
            <person name="Martin F."/>
            <person name="Silar P."/>
            <person name="Natvig D."/>
            <person name="Lalanne C."/>
            <person name="Gautier V."/>
            <person name="Ament-Velasquez S.L."/>
            <person name="Kruys A."/>
            <person name="Hutchinson M.I."/>
            <person name="Powell A.J."/>
            <person name="Barry K."/>
            <person name="Miller A.N."/>
            <person name="Grigoriev I.V."/>
            <person name="Debuchy R."/>
            <person name="Gladieux P."/>
            <person name="Thoren M.H."/>
            <person name="Johannesson H."/>
        </authorList>
    </citation>
    <scope>NUCLEOTIDE SEQUENCE</scope>
    <source>
        <strain evidence="2">PSN309</strain>
    </source>
</reference>
<accession>A0AAN7API9</accession>
<evidence type="ECO:0000313" key="2">
    <source>
        <dbReference type="EMBL" id="KAK4192925.1"/>
    </source>
</evidence>
<organism evidence="2 3">
    <name type="scientific">Podospora australis</name>
    <dbReference type="NCBI Taxonomy" id="1536484"/>
    <lineage>
        <taxon>Eukaryota</taxon>
        <taxon>Fungi</taxon>
        <taxon>Dikarya</taxon>
        <taxon>Ascomycota</taxon>
        <taxon>Pezizomycotina</taxon>
        <taxon>Sordariomycetes</taxon>
        <taxon>Sordariomycetidae</taxon>
        <taxon>Sordariales</taxon>
        <taxon>Podosporaceae</taxon>
        <taxon>Podospora</taxon>
    </lineage>
</organism>
<gene>
    <name evidence="2" type="ORF">QBC35DRAFT_159601</name>
</gene>
<reference evidence="2" key="1">
    <citation type="journal article" date="2023" name="Mol. Phylogenet. Evol.">
        <title>Genome-scale phylogeny and comparative genomics of the fungal order Sordariales.</title>
        <authorList>
            <person name="Hensen N."/>
            <person name="Bonometti L."/>
            <person name="Westerberg I."/>
            <person name="Brannstrom I.O."/>
            <person name="Guillou S."/>
            <person name="Cros-Aarteil S."/>
            <person name="Calhoun S."/>
            <person name="Haridas S."/>
            <person name="Kuo A."/>
            <person name="Mondo S."/>
            <person name="Pangilinan J."/>
            <person name="Riley R."/>
            <person name="LaButti K."/>
            <person name="Andreopoulos B."/>
            <person name="Lipzen A."/>
            <person name="Chen C."/>
            <person name="Yan M."/>
            <person name="Daum C."/>
            <person name="Ng V."/>
            <person name="Clum A."/>
            <person name="Steindorff A."/>
            <person name="Ohm R.A."/>
            <person name="Martin F."/>
            <person name="Silar P."/>
            <person name="Natvig D.O."/>
            <person name="Lalanne C."/>
            <person name="Gautier V."/>
            <person name="Ament-Velasquez S.L."/>
            <person name="Kruys A."/>
            <person name="Hutchinson M.I."/>
            <person name="Powell A.J."/>
            <person name="Barry K."/>
            <person name="Miller A.N."/>
            <person name="Grigoriev I.V."/>
            <person name="Debuchy R."/>
            <person name="Gladieux P."/>
            <person name="Hiltunen Thoren M."/>
            <person name="Johannesson H."/>
        </authorList>
    </citation>
    <scope>NUCLEOTIDE SEQUENCE</scope>
    <source>
        <strain evidence="2">PSN309</strain>
    </source>
</reference>
<feature type="region of interest" description="Disordered" evidence="1">
    <location>
        <begin position="229"/>
        <end position="295"/>
    </location>
</feature>
<sequence length="295" mass="33147">MCYLATLRYRCNHCRLLQLHCDNDNNQLCPRNRSKMVLQYCSPAYCLECCDLEWEENADDRLANIDDSLSELARKAAAGTVSAEACSELRDGLARMDQQLEDEALRKIDYQKEAAEFALKVTKSHAMLEWSARYAPEKTGLYMAELYQVHEFAKSRGFGRSVRNKKAATGTSKANIAVAKTNLVERGKRESAGGGGDDGSVLFDNGQGHRRQMAVPLLVYLQVVPSRNNRGVSGRREQQLWRPERRTRQLTQRSNGRTVSGAHRLMPPPEEGVAQGRPHSKPLPLLQTTGAEEQR</sequence>
<evidence type="ECO:0000313" key="3">
    <source>
        <dbReference type="Proteomes" id="UP001302126"/>
    </source>
</evidence>
<dbReference type="EMBL" id="MU864352">
    <property type="protein sequence ID" value="KAK4192925.1"/>
    <property type="molecule type" value="Genomic_DNA"/>
</dbReference>
<name>A0AAN7API9_9PEZI</name>
<evidence type="ECO:0000256" key="1">
    <source>
        <dbReference type="SAM" id="MobiDB-lite"/>
    </source>
</evidence>
<protein>
    <submittedName>
        <fullName evidence="2">Uncharacterized protein</fullName>
    </submittedName>
</protein>
<feature type="compositionally biased region" description="Polar residues" evidence="1">
    <location>
        <begin position="286"/>
        <end position="295"/>
    </location>
</feature>
<keyword evidence="3" id="KW-1185">Reference proteome</keyword>
<dbReference type="Proteomes" id="UP001302126">
    <property type="component" value="Unassembled WGS sequence"/>
</dbReference>
<feature type="compositionally biased region" description="Polar residues" evidence="1">
    <location>
        <begin position="249"/>
        <end position="258"/>
    </location>
</feature>
<dbReference type="AlphaFoldDB" id="A0AAN7API9"/>
<proteinExistence type="predicted"/>